<dbReference type="InterPro" id="IPR037397">
    <property type="entry name" value="RTN4IP1"/>
</dbReference>
<proteinExistence type="inferred from homology"/>
<evidence type="ECO:0000313" key="7">
    <source>
        <dbReference type="EMBL" id="CAI9607956.1"/>
    </source>
</evidence>
<dbReference type="CDD" id="cd08248">
    <property type="entry name" value="RTN4I1"/>
    <property type="match status" value="1"/>
</dbReference>
<organism evidence="7 8">
    <name type="scientific">Staurois parvus</name>
    <dbReference type="NCBI Taxonomy" id="386267"/>
    <lineage>
        <taxon>Eukaryota</taxon>
        <taxon>Metazoa</taxon>
        <taxon>Chordata</taxon>
        <taxon>Craniata</taxon>
        <taxon>Vertebrata</taxon>
        <taxon>Euteleostomi</taxon>
        <taxon>Amphibia</taxon>
        <taxon>Batrachia</taxon>
        <taxon>Anura</taxon>
        <taxon>Neobatrachia</taxon>
        <taxon>Ranoidea</taxon>
        <taxon>Ranidae</taxon>
        <taxon>Staurois</taxon>
    </lineage>
</organism>
<sequence length="399" mass="43347">MLSVACSRCLWRTVGLHKRPVLIAKPGKDRGLHVSSVRNTIMPAWVIDKYGTNDVLRFNENTLFPVIHYPNEVIIQVHAASVNPIDVHMRNGYGAASLNMTRDPLKMKIPGSEFPIILGRDVSGVVMECGLSVKYFKPGDKVWAAVPPWKQGTFAEFVVASANEVSLMPKSLSHTEAASLPYVALTAWAGLVNSCGLKKETCPGKRVLIIGASGGVGTAAIQLLKAWGAHVTVVCSGGAQTLMNDLGADDVIDYTTASLKDQLKTRDLFDVMFDNVGGTSEELALQYLKPWSGASYCTLVTPFLYNTDRMGIADGMMRSGFTLGSKVIKHLCKGIHYRWGFFTNSGPALDEIGEIVDAGKMRPVVEKVFPFSDVPQAFDKLEAGNARGKTVIQVIDLKQ</sequence>
<keyword evidence="4" id="KW-0560">Oxidoreductase</keyword>
<evidence type="ECO:0000256" key="3">
    <source>
        <dbReference type="ARBA" id="ARBA00022946"/>
    </source>
</evidence>
<dbReference type="Pfam" id="PF08240">
    <property type="entry name" value="ADH_N"/>
    <property type="match status" value="1"/>
</dbReference>
<dbReference type="Pfam" id="PF13602">
    <property type="entry name" value="ADH_zinc_N_2"/>
    <property type="match status" value="1"/>
</dbReference>
<dbReference type="InterPro" id="IPR013154">
    <property type="entry name" value="ADH-like_N"/>
</dbReference>
<protein>
    <recommendedName>
        <fullName evidence="6">Enoyl reductase (ER) domain-containing protein</fullName>
    </recommendedName>
</protein>
<dbReference type="PROSITE" id="PS01162">
    <property type="entry name" value="QOR_ZETA_CRYSTAL"/>
    <property type="match status" value="1"/>
</dbReference>
<accession>A0ABN9GGR8</accession>
<dbReference type="InterPro" id="IPR050700">
    <property type="entry name" value="YIM1/Zinc_Alcohol_DH_Fams"/>
</dbReference>
<dbReference type="InterPro" id="IPR011032">
    <property type="entry name" value="GroES-like_sf"/>
</dbReference>
<dbReference type="PANTHER" id="PTHR11695">
    <property type="entry name" value="ALCOHOL DEHYDROGENASE RELATED"/>
    <property type="match status" value="1"/>
</dbReference>
<dbReference type="Gene3D" id="3.40.50.720">
    <property type="entry name" value="NAD(P)-binding Rossmann-like Domain"/>
    <property type="match status" value="1"/>
</dbReference>
<keyword evidence="3" id="KW-0809">Transit peptide</keyword>
<comment type="similarity">
    <text evidence="2">Belongs to the zinc-containing alcohol dehydrogenase family. Quinone oxidoreductase subfamily.</text>
</comment>
<comment type="subcellular location">
    <subcellularLocation>
        <location evidence="1">Mitochondrion</location>
    </subcellularLocation>
</comment>
<name>A0ABN9GGR8_9NEOB</name>
<keyword evidence="8" id="KW-1185">Reference proteome</keyword>
<reference evidence="7" key="1">
    <citation type="submission" date="2023-05" db="EMBL/GenBank/DDBJ databases">
        <authorList>
            <person name="Stuckert A."/>
        </authorList>
    </citation>
    <scope>NUCLEOTIDE SEQUENCE</scope>
</reference>
<comment type="caution">
    <text evidence="7">The sequence shown here is derived from an EMBL/GenBank/DDBJ whole genome shotgun (WGS) entry which is preliminary data.</text>
</comment>
<evidence type="ECO:0000256" key="1">
    <source>
        <dbReference type="ARBA" id="ARBA00004173"/>
    </source>
</evidence>
<evidence type="ECO:0000313" key="8">
    <source>
        <dbReference type="Proteomes" id="UP001162483"/>
    </source>
</evidence>
<dbReference type="SUPFAM" id="SSF50129">
    <property type="entry name" value="GroES-like"/>
    <property type="match status" value="1"/>
</dbReference>
<evidence type="ECO:0000256" key="4">
    <source>
        <dbReference type="ARBA" id="ARBA00023002"/>
    </source>
</evidence>
<dbReference type="Gene3D" id="3.90.180.10">
    <property type="entry name" value="Medium-chain alcohol dehydrogenases, catalytic domain"/>
    <property type="match status" value="1"/>
</dbReference>
<evidence type="ECO:0000256" key="5">
    <source>
        <dbReference type="ARBA" id="ARBA00023128"/>
    </source>
</evidence>
<dbReference type="InterPro" id="IPR036291">
    <property type="entry name" value="NAD(P)-bd_dom_sf"/>
</dbReference>
<dbReference type="SUPFAM" id="SSF51735">
    <property type="entry name" value="NAD(P)-binding Rossmann-fold domains"/>
    <property type="match status" value="1"/>
</dbReference>
<dbReference type="InterPro" id="IPR002364">
    <property type="entry name" value="Quin_OxRdtase/zeta-crystal_CS"/>
</dbReference>
<dbReference type="SMART" id="SM00829">
    <property type="entry name" value="PKS_ER"/>
    <property type="match status" value="1"/>
</dbReference>
<dbReference type="Proteomes" id="UP001162483">
    <property type="component" value="Unassembled WGS sequence"/>
</dbReference>
<evidence type="ECO:0000256" key="2">
    <source>
        <dbReference type="ARBA" id="ARBA00010371"/>
    </source>
</evidence>
<feature type="domain" description="Enoyl reductase (ER)" evidence="6">
    <location>
        <begin position="51"/>
        <end position="392"/>
    </location>
</feature>
<dbReference type="EMBL" id="CATNWA010018529">
    <property type="protein sequence ID" value="CAI9607956.1"/>
    <property type="molecule type" value="Genomic_DNA"/>
</dbReference>
<dbReference type="InterPro" id="IPR020843">
    <property type="entry name" value="ER"/>
</dbReference>
<dbReference type="PANTHER" id="PTHR11695:SF294">
    <property type="entry name" value="RETICULON-4-INTERACTING PROTEIN 1, MITOCHONDRIAL"/>
    <property type="match status" value="1"/>
</dbReference>
<gene>
    <name evidence="7" type="ORF">SPARVUS_LOCUS14024475</name>
</gene>
<keyword evidence="5" id="KW-0496">Mitochondrion</keyword>
<evidence type="ECO:0000259" key="6">
    <source>
        <dbReference type="SMART" id="SM00829"/>
    </source>
</evidence>